<keyword evidence="2" id="KW-1185">Reference proteome</keyword>
<protein>
    <submittedName>
        <fullName evidence="1">Uncharacterized protein</fullName>
    </submittedName>
</protein>
<evidence type="ECO:0000313" key="2">
    <source>
        <dbReference type="Proteomes" id="UP001153331"/>
    </source>
</evidence>
<evidence type="ECO:0000313" key="1">
    <source>
        <dbReference type="EMBL" id="KAJ8108210.1"/>
    </source>
</evidence>
<dbReference type="Proteomes" id="UP001153331">
    <property type="component" value="Unassembled WGS sequence"/>
</dbReference>
<accession>A0ACC2HZA6</accession>
<name>A0ACC2HZA6_9PLEO</name>
<organism evidence="1 2">
    <name type="scientific">Boeremia exigua</name>
    <dbReference type="NCBI Taxonomy" id="749465"/>
    <lineage>
        <taxon>Eukaryota</taxon>
        <taxon>Fungi</taxon>
        <taxon>Dikarya</taxon>
        <taxon>Ascomycota</taxon>
        <taxon>Pezizomycotina</taxon>
        <taxon>Dothideomycetes</taxon>
        <taxon>Pleosporomycetidae</taxon>
        <taxon>Pleosporales</taxon>
        <taxon>Pleosporineae</taxon>
        <taxon>Didymellaceae</taxon>
        <taxon>Boeremia</taxon>
    </lineage>
</organism>
<dbReference type="EMBL" id="JAPHNI010000784">
    <property type="protein sequence ID" value="KAJ8108210.1"/>
    <property type="molecule type" value="Genomic_DNA"/>
</dbReference>
<sequence length="726" mass="77511">MFRMSVLHVHILLYLYGKHQKGVSSRANETKHGPRSVKIAGTKLTAIRKHKLQACASMDYSDVIVASVNVNAYLNAVQQRNSADEGETLTSGEARTPAEAWNPAESVESTTGQVEGARQLSQASGGLSAPGVGDSDEVGFIQQASGGNGDDEDEDGELPVRRGLRRKRQEVTASVRRFAIHVARAARVLDILSLLKESNFWWPGFNGVSLKTVQDKLPWAVASQLWNKDPRAFKLRAEPTGGAPPMRAPRSDRHSTRQPGPARDYRHQSLTARPRFGDVQLRNLIQIKDRLRSDATQQAAVHPAVVRRRLLYGTKPAQESLSYNVSERSQCLTSSANVPNRYIQNTAVIIRQPEERRPAVCKGHQLRSPITTMVQFSLLASALALVSAVSAQCGSGTPAARVTGSGSSFTATRGSTNVYTGSDYRAAIQAAVDSISSGQRVSVIASGSIGANTITITAGKIFEGCGTINVGNRSGRGAIEVTDANNVQIPYLTMTGNPYFGLRFSGANGLVLGQITMNLSGGLGIRFDRDRAAQSNVRMDTIRVTGASSHAVETWNIDGLTIGSVIARNVGESGLLLQNSINVDVGLVDGDNVGAGTGYGTLRFANRNGRNANGNYNTNVYVNSVKSRGGGRGVFCVSESGGAVITTVDLANNGNNAILIENCYNLSIRGGTVNGGGEVRVAARSEFANTRDLWITLRVDGTTVRESPCADNSNWTLTGNGARNIC</sequence>
<reference evidence="1" key="1">
    <citation type="submission" date="2022-11" db="EMBL/GenBank/DDBJ databases">
        <title>Genome Sequence of Boeremia exigua.</title>
        <authorList>
            <person name="Buettner E."/>
        </authorList>
    </citation>
    <scope>NUCLEOTIDE SEQUENCE</scope>
    <source>
        <strain evidence="1">CU02</strain>
    </source>
</reference>
<proteinExistence type="predicted"/>
<comment type="caution">
    <text evidence="1">The sequence shown here is derived from an EMBL/GenBank/DDBJ whole genome shotgun (WGS) entry which is preliminary data.</text>
</comment>
<gene>
    <name evidence="1" type="ORF">OPT61_g8331</name>
</gene>